<evidence type="ECO:0000313" key="1">
    <source>
        <dbReference type="EMBL" id="GFD32131.1"/>
    </source>
</evidence>
<gene>
    <name evidence="1" type="ORF">Tci_904100</name>
</gene>
<proteinExistence type="predicted"/>
<dbReference type="AlphaFoldDB" id="A0A699VFE6"/>
<name>A0A699VFE6_TANCI</name>
<sequence length="144" mass="16333">RPRSASTPSTQACAVAIRRSHNAPHWAVRPGKRCLIGQCISSTAQDRDAASDRTTPFQWAVRRRYDRYRGRRRHGDGQLALCLKRRLIKLLQQIEQCAHAAFATGQDEMTYLVGQVQSAARGAQLQGTEFFFVGEQAHLEYQRH</sequence>
<comment type="caution">
    <text evidence="1">The sequence shown here is derived from an EMBL/GenBank/DDBJ whole genome shotgun (WGS) entry which is preliminary data.</text>
</comment>
<accession>A0A699VFE6</accession>
<reference evidence="1" key="1">
    <citation type="journal article" date="2019" name="Sci. Rep.">
        <title>Draft genome of Tanacetum cinerariifolium, the natural source of mosquito coil.</title>
        <authorList>
            <person name="Yamashiro T."/>
            <person name="Shiraishi A."/>
            <person name="Satake H."/>
            <person name="Nakayama K."/>
        </authorList>
    </citation>
    <scope>NUCLEOTIDE SEQUENCE</scope>
</reference>
<feature type="non-terminal residue" evidence="1">
    <location>
        <position position="1"/>
    </location>
</feature>
<feature type="non-terminal residue" evidence="1">
    <location>
        <position position="144"/>
    </location>
</feature>
<protein>
    <submittedName>
        <fullName evidence="1">Uncharacterized protein</fullName>
    </submittedName>
</protein>
<dbReference type="EMBL" id="BKCJ011420835">
    <property type="protein sequence ID" value="GFD32131.1"/>
    <property type="molecule type" value="Genomic_DNA"/>
</dbReference>
<organism evidence="1">
    <name type="scientific">Tanacetum cinerariifolium</name>
    <name type="common">Dalmatian daisy</name>
    <name type="synonym">Chrysanthemum cinerariifolium</name>
    <dbReference type="NCBI Taxonomy" id="118510"/>
    <lineage>
        <taxon>Eukaryota</taxon>
        <taxon>Viridiplantae</taxon>
        <taxon>Streptophyta</taxon>
        <taxon>Embryophyta</taxon>
        <taxon>Tracheophyta</taxon>
        <taxon>Spermatophyta</taxon>
        <taxon>Magnoliopsida</taxon>
        <taxon>eudicotyledons</taxon>
        <taxon>Gunneridae</taxon>
        <taxon>Pentapetalae</taxon>
        <taxon>asterids</taxon>
        <taxon>campanulids</taxon>
        <taxon>Asterales</taxon>
        <taxon>Asteraceae</taxon>
        <taxon>Asteroideae</taxon>
        <taxon>Anthemideae</taxon>
        <taxon>Anthemidinae</taxon>
        <taxon>Tanacetum</taxon>
    </lineage>
</organism>